<dbReference type="STRING" id="192903.SAMN04488513_105116"/>
<feature type="domain" description="Amidohydrolase-related" evidence="2">
    <location>
        <begin position="41"/>
        <end position="361"/>
    </location>
</feature>
<keyword evidence="4" id="KW-1185">Reference proteome</keyword>
<dbReference type="Gene3D" id="3.20.20.140">
    <property type="entry name" value="Metal-dependent hydrolases"/>
    <property type="match status" value="1"/>
</dbReference>
<dbReference type="RefSeq" id="WP_072994410.1">
    <property type="nucleotide sequence ID" value="NZ_FQYU01000005.1"/>
</dbReference>
<dbReference type="PANTHER" id="PTHR21240">
    <property type="entry name" value="2-AMINO-3-CARBOXYLMUCONATE-6-SEMIALDEHYDE DECARBOXYLASE"/>
    <property type="match status" value="1"/>
</dbReference>
<dbReference type="EMBL" id="FQYU01000005">
    <property type="protein sequence ID" value="SHJ49028.1"/>
    <property type="molecule type" value="Genomic_DNA"/>
</dbReference>
<proteinExistence type="predicted"/>
<gene>
    <name evidence="3" type="ORF">SAMN04488513_105116</name>
</gene>
<organism evidence="3 4">
    <name type="scientific">Pseudozobellia thermophila</name>
    <dbReference type="NCBI Taxonomy" id="192903"/>
    <lineage>
        <taxon>Bacteria</taxon>
        <taxon>Pseudomonadati</taxon>
        <taxon>Bacteroidota</taxon>
        <taxon>Flavobacteriia</taxon>
        <taxon>Flavobacteriales</taxon>
        <taxon>Flavobacteriaceae</taxon>
        <taxon>Pseudozobellia</taxon>
    </lineage>
</organism>
<dbReference type="InterPro" id="IPR006680">
    <property type="entry name" value="Amidohydro-rel"/>
</dbReference>
<dbReference type="GO" id="GO:0016831">
    <property type="term" value="F:carboxy-lyase activity"/>
    <property type="evidence" value="ECO:0007669"/>
    <property type="project" value="InterPro"/>
</dbReference>
<dbReference type="GO" id="GO:0016787">
    <property type="term" value="F:hydrolase activity"/>
    <property type="evidence" value="ECO:0007669"/>
    <property type="project" value="UniProtKB-KW"/>
</dbReference>
<dbReference type="GO" id="GO:0005737">
    <property type="term" value="C:cytoplasm"/>
    <property type="evidence" value="ECO:0007669"/>
    <property type="project" value="TreeGrafter"/>
</dbReference>
<keyword evidence="1" id="KW-0456">Lyase</keyword>
<reference evidence="4" key="1">
    <citation type="submission" date="2016-11" db="EMBL/GenBank/DDBJ databases">
        <authorList>
            <person name="Varghese N."/>
            <person name="Submissions S."/>
        </authorList>
    </citation>
    <scope>NUCLEOTIDE SEQUENCE [LARGE SCALE GENOMIC DNA]</scope>
    <source>
        <strain evidence="4">DSM 19858</strain>
    </source>
</reference>
<accession>A0A1M6JQT6</accession>
<dbReference type="GO" id="GO:0019748">
    <property type="term" value="P:secondary metabolic process"/>
    <property type="evidence" value="ECO:0007669"/>
    <property type="project" value="TreeGrafter"/>
</dbReference>
<evidence type="ECO:0000256" key="1">
    <source>
        <dbReference type="ARBA" id="ARBA00023239"/>
    </source>
</evidence>
<dbReference type="Pfam" id="PF04909">
    <property type="entry name" value="Amidohydro_2"/>
    <property type="match status" value="1"/>
</dbReference>
<dbReference type="InterPro" id="IPR032465">
    <property type="entry name" value="ACMSD"/>
</dbReference>
<dbReference type="AlphaFoldDB" id="A0A1M6JQT6"/>
<sequence length="365" mass="41761">MKNLLPLLLLLCAFACKEKPSNTESPNTAHTAPTETEVQIIDAHAHFKYDRDYLPGFMKSRQMKAVLVDVALADSEDSTITKRNWREYVALAQKHPELFWLCSSLIGTGIDAPDYAEREIARLDKEIAQGAKMVKVWKNFGMVTRDKTGHYVQIDDPRLQPIWDFLKERNIPVMAHIAEPVQAWRPLSKKSPHYGYYSEHPEYHAYNFPEIPGYETIIGARDNWIAKNPGLQVLCAHIGSMSHDIDMVSERLDRYPNMKVELAARFGDLATQDSKKVRAFFEKYQDRIMFGSDYGNRVPQSALAPEEIASEEKELSESYDRLDRYLSTSDTIQIRGQTNVGLALSDDVLKKLYVTNIVNFLNLQE</sequence>
<evidence type="ECO:0000313" key="3">
    <source>
        <dbReference type="EMBL" id="SHJ49028.1"/>
    </source>
</evidence>
<evidence type="ECO:0000259" key="2">
    <source>
        <dbReference type="Pfam" id="PF04909"/>
    </source>
</evidence>
<name>A0A1M6JQT6_9FLAO</name>
<keyword evidence="3" id="KW-0378">Hydrolase</keyword>
<dbReference type="InterPro" id="IPR032466">
    <property type="entry name" value="Metal_Hydrolase"/>
</dbReference>
<protein>
    <submittedName>
        <fullName evidence="3">Amidohydrolase</fullName>
    </submittedName>
</protein>
<dbReference type="PANTHER" id="PTHR21240:SF28">
    <property type="entry name" value="ISO-OROTATE DECARBOXYLASE (EUROFUNG)"/>
    <property type="match status" value="1"/>
</dbReference>
<dbReference type="SUPFAM" id="SSF51556">
    <property type="entry name" value="Metallo-dependent hydrolases"/>
    <property type="match status" value="1"/>
</dbReference>
<evidence type="ECO:0000313" key="4">
    <source>
        <dbReference type="Proteomes" id="UP000184543"/>
    </source>
</evidence>
<dbReference type="Proteomes" id="UP000184543">
    <property type="component" value="Unassembled WGS sequence"/>
</dbReference>
<dbReference type="OrthoDB" id="644687at2"/>